<evidence type="ECO:0000256" key="1">
    <source>
        <dbReference type="ARBA" id="ARBA00023239"/>
    </source>
</evidence>
<dbReference type="SUPFAM" id="SSF51556">
    <property type="entry name" value="Metallo-dependent hydrolases"/>
    <property type="match status" value="1"/>
</dbReference>
<feature type="domain" description="Amidohydrolase-related" evidence="2">
    <location>
        <begin position="66"/>
        <end position="331"/>
    </location>
</feature>
<name>A0A327K665_9BRAD</name>
<proteinExistence type="predicted"/>
<gene>
    <name evidence="3" type="ORF">CH338_22625</name>
</gene>
<dbReference type="RefSeq" id="WP_111359348.1">
    <property type="nucleotide sequence ID" value="NZ_NHSK01000227.1"/>
</dbReference>
<evidence type="ECO:0000313" key="4">
    <source>
        <dbReference type="Proteomes" id="UP000248863"/>
    </source>
</evidence>
<dbReference type="Gene3D" id="3.20.20.140">
    <property type="entry name" value="Metal-dependent hydrolases"/>
    <property type="match status" value="1"/>
</dbReference>
<evidence type="ECO:0000313" key="3">
    <source>
        <dbReference type="EMBL" id="RAI33404.1"/>
    </source>
</evidence>
<dbReference type="GO" id="GO:0016787">
    <property type="term" value="F:hydrolase activity"/>
    <property type="evidence" value="ECO:0007669"/>
    <property type="project" value="UniProtKB-KW"/>
</dbReference>
<sequence>MRIDAYTHFIPAGILAAMDRLGAGQQGIGKRMRGIPCICDLDARLKMLDAFPDYAQIIAYSSPPMEDVVGPEKTEEFCRIINDGLFDIVSRHRDRFPGFVAQVSLANVEGAVREARRAIKDLDACGVQIYTNVQGKPIDLPEFEPFWDAVEQLDKPVWIHPARRADFPDYQTENKSLYEIWWTFGWSYETAAMMARLVFSKVLDRHPRLKPIVHHFGGIVPMLEGRIGPGWDLIGTRTSDADYASLKASLMKRPLDYFRESFYPDTAVFSSKIGTQAGLAFYPKENILFATDCPFDPEKGPGFIRDTQAILDSLDLPKETLDLIYFGNIQRITGKTLVK</sequence>
<evidence type="ECO:0000259" key="2">
    <source>
        <dbReference type="Pfam" id="PF04909"/>
    </source>
</evidence>
<dbReference type="GO" id="GO:0016831">
    <property type="term" value="F:carboxy-lyase activity"/>
    <property type="evidence" value="ECO:0007669"/>
    <property type="project" value="InterPro"/>
</dbReference>
<dbReference type="PANTHER" id="PTHR21240">
    <property type="entry name" value="2-AMINO-3-CARBOXYLMUCONATE-6-SEMIALDEHYDE DECARBOXYLASE"/>
    <property type="match status" value="1"/>
</dbReference>
<reference evidence="3 4" key="1">
    <citation type="submission" date="2017-07" db="EMBL/GenBank/DDBJ databases">
        <title>Draft Genome Sequences of Select Purple Nonsulfur Bacteria.</title>
        <authorList>
            <person name="Lasarre B."/>
            <person name="Mckinlay J.B."/>
        </authorList>
    </citation>
    <scope>NUCLEOTIDE SEQUENCE [LARGE SCALE GENOMIC DNA]</scope>
    <source>
        <strain evidence="3 4">DSM 11907</strain>
    </source>
</reference>
<dbReference type="InterPro" id="IPR006680">
    <property type="entry name" value="Amidohydro-rel"/>
</dbReference>
<dbReference type="PANTHER" id="PTHR21240:SF28">
    <property type="entry name" value="ISO-OROTATE DECARBOXYLASE (EUROFUNG)"/>
    <property type="match status" value="1"/>
</dbReference>
<dbReference type="Pfam" id="PF04909">
    <property type="entry name" value="Amidohydro_2"/>
    <property type="match status" value="1"/>
</dbReference>
<accession>A0A327K665</accession>
<keyword evidence="3" id="KW-0378">Hydrolase</keyword>
<dbReference type="OrthoDB" id="149172at2"/>
<keyword evidence="4" id="KW-1185">Reference proteome</keyword>
<dbReference type="Proteomes" id="UP000248863">
    <property type="component" value="Unassembled WGS sequence"/>
</dbReference>
<dbReference type="AlphaFoldDB" id="A0A327K665"/>
<organism evidence="3 4">
    <name type="scientific">Rhodoplanes elegans</name>
    <dbReference type="NCBI Taxonomy" id="29408"/>
    <lineage>
        <taxon>Bacteria</taxon>
        <taxon>Pseudomonadati</taxon>
        <taxon>Pseudomonadota</taxon>
        <taxon>Alphaproteobacteria</taxon>
        <taxon>Hyphomicrobiales</taxon>
        <taxon>Nitrobacteraceae</taxon>
        <taxon>Rhodoplanes</taxon>
    </lineage>
</organism>
<dbReference type="InterPro" id="IPR032466">
    <property type="entry name" value="Metal_Hydrolase"/>
</dbReference>
<protein>
    <submittedName>
        <fullName evidence="3">Amidohydrolase</fullName>
    </submittedName>
</protein>
<dbReference type="GO" id="GO:0019748">
    <property type="term" value="P:secondary metabolic process"/>
    <property type="evidence" value="ECO:0007669"/>
    <property type="project" value="TreeGrafter"/>
</dbReference>
<dbReference type="InterPro" id="IPR032465">
    <property type="entry name" value="ACMSD"/>
</dbReference>
<dbReference type="GO" id="GO:0005737">
    <property type="term" value="C:cytoplasm"/>
    <property type="evidence" value="ECO:0007669"/>
    <property type="project" value="TreeGrafter"/>
</dbReference>
<dbReference type="EMBL" id="NPEU01000362">
    <property type="protein sequence ID" value="RAI33404.1"/>
    <property type="molecule type" value="Genomic_DNA"/>
</dbReference>
<comment type="caution">
    <text evidence="3">The sequence shown here is derived from an EMBL/GenBank/DDBJ whole genome shotgun (WGS) entry which is preliminary data.</text>
</comment>
<keyword evidence="1" id="KW-0456">Lyase</keyword>